<dbReference type="AlphaFoldDB" id="A0A5J9W7D4"/>
<protein>
    <submittedName>
        <fullName evidence="2">Uncharacterized protein</fullName>
    </submittedName>
</protein>
<dbReference type="OrthoDB" id="692182at2759"/>
<evidence type="ECO:0000256" key="1">
    <source>
        <dbReference type="SAM" id="MobiDB-lite"/>
    </source>
</evidence>
<dbReference type="PANTHER" id="PTHR36370">
    <property type="entry name" value="THYLAKOID SOLUBLE PHOSPHOPROTEIN"/>
    <property type="match status" value="1"/>
</dbReference>
<evidence type="ECO:0000313" key="2">
    <source>
        <dbReference type="EMBL" id="TVU43865.1"/>
    </source>
</evidence>
<gene>
    <name evidence="2" type="ORF">EJB05_03285</name>
</gene>
<reference evidence="2 3" key="1">
    <citation type="journal article" date="2019" name="Sci. Rep.">
        <title>A high-quality genome of Eragrostis curvula grass provides insights into Poaceae evolution and supports new strategies to enhance forage quality.</title>
        <authorList>
            <person name="Carballo J."/>
            <person name="Santos B.A.C.M."/>
            <person name="Zappacosta D."/>
            <person name="Garbus I."/>
            <person name="Selva J.P."/>
            <person name="Gallo C.A."/>
            <person name="Diaz A."/>
            <person name="Albertini E."/>
            <person name="Caccamo M."/>
            <person name="Echenique V."/>
        </authorList>
    </citation>
    <scope>NUCLEOTIDE SEQUENCE [LARGE SCALE GENOMIC DNA]</scope>
    <source>
        <strain evidence="3">cv. Victoria</strain>
        <tissue evidence="2">Leaf</tissue>
    </source>
</reference>
<keyword evidence="3" id="KW-1185">Reference proteome</keyword>
<evidence type="ECO:0000313" key="3">
    <source>
        <dbReference type="Proteomes" id="UP000324897"/>
    </source>
</evidence>
<dbReference type="InterPro" id="IPR037244">
    <property type="entry name" value="TSP9_sf"/>
</dbReference>
<dbReference type="Gramene" id="TVU43865">
    <property type="protein sequence ID" value="TVU43865"/>
    <property type="gene ID" value="EJB05_03285"/>
</dbReference>
<dbReference type="PANTHER" id="PTHR36370:SF2">
    <property type="entry name" value="THYLAKOID SOLUBLE PHOSPHOPROTEIN TSP9"/>
    <property type="match status" value="1"/>
</dbReference>
<dbReference type="GO" id="GO:0009507">
    <property type="term" value="C:chloroplast"/>
    <property type="evidence" value="ECO:0007669"/>
    <property type="project" value="TreeGrafter"/>
</dbReference>
<dbReference type="Pfam" id="PF11493">
    <property type="entry name" value="TSP9"/>
    <property type="match status" value="1"/>
</dbReference>
<accession>A0A5J9W7D4</accession>
<dbReference type="EMBL" id="RWGY01000004">
    <property type="protein sequence ID" value="TVU43865.1"/>
    <property type="molecule type" value="Genomic_DNA"/>
</dbReference>
<dbReference type="SUPFAM" id="SSF144256">
    <property type="entry name" value="TSP9-like"/>
    <property type="match status" value="1"/>
</dbReference>
<feature type="compositionally biased region" description="Low complexity" evidence="1">
    <location>
        <begin position="84"/>
        <end position="99"/>
    </location>
</feature>
<feature type="region of interest" description="Disordered" evidence="1">
    <location>
        <begin position="76"/>
        <end position="117"/>
    </location>
</feature>
<name>A0A5J9W7D4_9POAL</name>
<dbReference type="Proteomes" id="UP000324897">
    <property type="component" value="Chromosome 5"/>
</dbReference>
<organism evidence="2 3">
    <name type="scientific">Eragrostis curvula</name>
    <name type="common">weeping love grass</name>
    <dbReference type="NCBI Taxonomy" id="38414"/>
    <lineage>
        <taxon>Eukaryota</taxon>
        <taxon>Viridiplantae</taxon>
        <taxon>Streptophyta</taxon>
        <taxon>Embryophyta</taxon>
        <taxon>Tracheophyta</taxon>
        <taxon>Spermatophyta</taxon>
        <taxon>Magnoliopsida</taxon>
        <taxon>Liliopsida</taxon>
        <taxon>Poales</taxon>
        <taxon>Poaceae</taxon>
        <taxon>PACMAD clade</taxon>
        <taxon>Chloridoideae</taxon>
        <taxon>Eragrostideae</taxon>
        <taxon>Eragrostidinae</taxon>
        <taxon>Eragrostis</taxon>
    </lineage>
</organism>
<proteinExistence type="predicted"/>
<sequence>MASVGFGVAAAVAPASSSSVAGRMRPQRSVLAVPAATRGGQAAAAKEEKSFGDFIFGLIYKENQLVETDPLLNKVEAPRSSIPRTTRGGTTSGKKAAASNDNGGGGFNLGGLFAKKE</sequence>
<dbReference type="InterPro" id="IPR021584">
    <property type="entry name" value="TSP9"/>
</dbReference>
<comment type="caution">
    <text evidence="2">The sequence shown here is derived from an EMBL/GenBank/DDBJ whole genome shotgun (WGS) entry which is preliminary data.</text>
</comment>
<feature type="non-terminal residue" evidence="2">
    <location>
        <position position="1"/>
    </location>
</feature>